<evidence type="ECO:0000313" key="3">
    <source>
        <dbReference type="Proteomes" id="UP001595379"/>
    </source>
</evidence>
<comment type="caution">
    <text evidence="2">The sequence shown here is derived from an EMBL/GenBank/DDBJ whole genome shotgun (WGS) entry which is preliminary data.</text>
</comment>
<reference evidence="3" key="1">
    <citation type="journal article" date="2019" name="Int. J. Syst. Evol. Microbiol.">
        <title>The Global Catalogue of Microorganisms (GCM) 10K type strain sequencing project: providing services to taxonomists for standard genome sequencing and annotation.</title>
        <authorList>
            <consortium name="The Broad Institute Genomics Platform"/>
            <consortium name="The Broad Institute Genome Sequencing Center for Infectious Disease"/>
            <person name="Wu L."/>
            <person name="Ma J."/>
        </authorList>
    </citation>
    <scope>NUCLEOTIDE SEQUENCE [LARGE SCALE GENOMIC DNA]</scope>
    <source>
        <strain evidence="3">KCTC 52487</strain>
    </source>
</reference>
<feature type="signal peptide" evidence="1">
    <location>
        <begin position="1"/>
        <end position="21"/>
    </location>
</feature>
<evidence type="ECO:0008006" key="4">
    <source>
        <dbReference type="Google" id="ProtNLM"/>
    </source>
</evidence>
<gene>
    <name evidence="2" type="ORF">ACFOOR_12625</name>
</gene>
<feature type="chain" id="PRO_5045612625" description="DUF3108 domain-containing protein" evidence="1">
    <location>
        <begin position="22"/>
        <end position="221"/>
    </location>
</feature>
<keyword evidence="3" id="KW-1185">Reference proteome</keyword>
<dbReference type="EMBL" id="JBHRSV010000028">
    <property type="protein sequence ID" value="MFC2926954.1"/>
    <property type="molecule type" value="Genomic_DNA"/>
</dbReference>
<evidence type="ECO:0000313" key="2">
    <source>
        <dbReference type="EMBL" id="MFC2926954.1"/>
    </source>
</evidence>
<accession>A0ABV6ZZV9</accession>
<sequence>MLRHSLMAIAVSMAGASVAAADCPLQAETPAAGTHFVYAIEQSPGNEIDPAFSQTVSSSRNGVTTVRHWMEIDEDGRPVYDDPALVISTVGGIIPLSEETLTRQRRFHYDRDPFDALHSLQPGETLTLEVTQTLPSSSNGQTLRDVGAFEITFIGCDTSVQGPGGATAALFETRYDRLDGNGGRHSTVNRVWIDPDLVWLIRTQSEGNSGFTRLSRMELAG</sequence>
<name>A0ABV6ZZV9_9PROT</name>
<proteinExistence type="predicted"/>
<dbReference type="Proteomes" id="UP001595379">
    <property type="component" value="Unassembled WGS sequence"/>
</dbReference>
<evidence type="ECO:0000256" key="1">
    <source>
        <dbReference type="SAM" id="SignalP"/>
    </source>
</evidence>
<protein>
    <recommendedName>
        <fullName evidence="4">DUF3108 domain-containing protein</fullName>
    </recommendedName>
</protein>
<keyword evidence="1" id="KW-0732">Signal</keyword>
<organism evidence="2 3">
    <name type="scientific">Hyphobacterium vulgare</name>
    <dbReference type="NCBI Taxonomy" id="1736751"/>
    <lineage>
        <taxon>Bacteria</taxon>
        <taxon>Pseudomonadati</taxon>
        <taxon>Pseudomonadota</taxon>
        <taxon>Alphaproteobacteria</taxon>
        <taxon>Maricaulales</taxon>
        <taxon>Maricaulaceae</taxon>
        <taxon>Hyphobacterium</taxon>
    </lineage>
</organism>
<dbReference type="RefSeq" id="WP_343162941.1">
    <property type="nucleotide sequence ID" value="NZ_JBHRSV010000028.1"/>
</dbReference>